<evidence type="ECO:0000313" key="2">
    <source>
        <dbReference type="Proteomes" id="UP000037822"/>
    </source>
</evidence>
<comment type="caution">
    <text evidence="1">The sequence shown here is derived from an EMBL/GenBank/DDBJ whole genome shotgun (WGS) entry which is preliminary data.</text>
</comment>
<dbReference type="PATRIC" id="fig|1526658.3.peg.3856"/>
<dbReference type="InterPro" id="IPR008727">
    <property type="entry name" value="PAAR_motif"/>
</dbReference>
<organism evidence="1 2">
    <name type="scientific">Bosea vaviloviae</name>
    <dbReference type="NCBI Taxonomy" id="1526658"/>
    <lineage>
        <taxon>Bacteria</taxon>
        <taxon>Pseudomonadati</taxon>
        <taxon>Pseudomonadota</taxon>
        <taxon>Alphaproteobacteria</taxon>
        <taxon>Hyphomicrobiales</taxon>
        <taxon>Boseaceae</taxon>
        <taxon>Bosea</taxon>
    </lineage>
</organism>
<dbReference type="AlphaFoldDB" id="A0A0N1F695"/>
<dbReference type="Gene3D" id="2.60.200.60">
    <property type="match status" value="1"/>
</dbReference>
<dbReference type="EMBL" id="LGSZ01000040">
    <property type="protein sequence ID" value="KPH80734.1"/>
    <property type="molecule type" value="Genomic_DNA"/>
</dbReference>
<gene>
    <name evidence="1" type="ORF">AE618_12115</name>
</gene>
<evidence type="ECO:0008006" key="3">
    <source>
        <dbReference type="Google" id="ProtNLM"/>
    </source>
</evidence>
<name>A0A0N1F695_9HYPH</name>
<proteinExistence type="predicted"/>
<sequence>MAVKGLDAAGGAQIAGGQGFVTVAGALVVVLGDPVEPHGPPPHSPTPVMAQGSAWLTINGIPVCRAGHAASCGHATTGRDWVQVVD</sequence>
<protein>
    <recommendedName>
        <fullName evidence="3">PAAR motif family protein</fullName>
    </recommendedName>
</protein>
<evidence type="ECO:0000313" key="1">
    <source>
        <dbReference type="EMBL" id="KPH80734.1"/>
    </source>
</evidence>
<keyword evidence="2" id="KW-1185">Reference proteome</keyword>
<dbReference type="Proteomes" id="UP000037822">
    <property type="component" value="Unassembled WGS sequence"/>
</dbReference>
<accession>A0A0N1F695</accession>
<dbReference type="Pfam" id="PF05488">
    <property type="entry name" value="PAAR_motif"/>
    <property type="match status" value="1"/>
</dbReference>
<reference evidence="1 2" key="1">
    <citation type="submission" date="2015-07" db="EMBL/GenBank/DDBJ databases">
        <title>Whole genome sequencing of Bosea vaviloviae isolated from cave pool.</title>
        <authorList>
            <person name="Tan N.E.H."/>
            <person name="Lee Y.P."/>
            <person name="Gan H.M."/>
            <person name="Barton H."/>
            <person name="Savka M.A."/>
        </authorList>
    </citation>
    <scope>NUCLEOTIDE SEQUENCE [LARGE SCALE GENOMIC DNA]</scope>
    <source>
        <strain evidence="1 2">SD260</strain>
    </source>
</reference>